<keyword evidence="3" id="KW-1185">Reference proteome</keyword>
<comment type="caution">
    <text evidence="2">The sequence shown here is derived from an EMBL/GenBank/DDBJ whole genome shotgun (WGS) entry which is preliminary data.</text>
</comment>
<protein>
    <recommendedName>
        <fullName evidence="1">DUF6817 domain-containing protein</fullName>
    </recommendedName>
</protein>
<feature type="domain" description="DUF6817" evidence="1">
    <location>
        <begin position="44"/>
        <end position="129"/>
    </location>
</feature>
<dbReference type="Pfam" id="PF20680">
    <property type="entry name" value="DUF6817"/>
    <property type="match status" value="1"/>
</dbReference>
<organism evidence="2 3">
    <name type="scientific">Lactuca virosa</name>
    <dbReference type="NCBI Taxonomy" id="75947"/>
    <lineage>
        <taxon>Eukaryota</taxon>
        <taxon>Viridiplantae</taxon>
        <taxon>Streptophyta</taxon>
        <taxon>Embryophyta</taxon>
        <taxon>Tracheophyta</taxon>
        <taxon>Spermatophyta</taxon>
        <taxon>Magnoliopsida</taxon>
        <taxon>eudicotyledons</taxon>
        <taxon>Gunneridae</taxon>
        <taxon>Pentapetalae</taxon>
        <taxon>asterids</taxon>
        <taxon>campanulids</taxon>
        <taxon>Asterales</taxon>
        <taxon>Asteraceae</taxon>
        <taxon>Cichorioideae</taxon>
        <taxon>Cichorieae</taxon>
        <taxon>Lactucinae</taxon>
        <taxon>Lactuca</taxon>
    </lineage>
</organism>
<evidence type="ECO:0000259" key="1">
    <source>
        <dbReference type="Pfam" id="PF20680"/>
    </source>
</evidence>
<gene>
    <name evidence="2" type="ORF">LVIROSA_LOCUS7333</name>
</gene>
<dbReference type="EMBL" id="CAKMRJ010000580">
    <property type="protein sequence ID" value="CAH1419832.1"/>
    <property type="molecule type" value="Genomic_DNA"/>
</dbReference>
<evidence type="ECO:0000313" key="3">
    <source>
        <dbReference type="Proteomes" id="UP001157418"/>
    </source>
</evidence>
<proteinExistence type="predicted"/>
<sequence>MPSTMPSSAVSQTPNLQTLLESAKPFLREEFEKIDKRLPSLVGMLCSAGAGECYHRTGSFLDHLRNVYRIIKLWNAPDSVALCALFHSVYSNSYSDILLFNPETDRDSVRGLIGDAAERLAHLFCIIHRQSLIHKNIMCQFTESELREYLDASEVSLRNAKENGVFNGEEKWRKKLQTLIPANGLIGKHYETGELVPVSRRMIGIFLLMTVADISEQYFGFQDVLYDNFNGRLELTGDSFDTLYPGNGKPGLWMNAASRMAAVYTLLVREEEIFLQENKSDDGGIDKARDEDIELVIPSVFDNCTKVLDASEQIEAMDLYWDAVYYDGHDKVKKEKAGEMLVKSIEKNPFVGEPHVLLAQFYLSRERFVVAEIEAEKGLRLLLQWGCSWDKRVSWEGWVAWTRVLLKQAKKKSWPHTAWGVINLGYVK</sequence>
<dbReference type="PANTHER" id="PTHR37391">
    <property type="entry name" value="E3 UBIQUITIN-PROTEIN LIGASE"/>
    <property type="match status" value="1"/>
</dbReference>
<name>A0AAU9LZJ1_9ASTR</name>
<reference evidence="2 3" key="1">
    <citation type="submission" date="2022-01" db="EMBL/GenBank/DDBJ databases">
        <authorList>
            <person name="Xiong W."/>
            <person name="Schranz E."/>
        </authorList>
    </citation>
    <scope>NUCLEOTIDE SEQUENCE [LARGE SCALE GENOMIC DNA]</scope>
</reference>
<dbReference type="InterPro" id="IPR049202">
    <property type="entry name" value="DUF6817"/>
</dbReference>
<dbReference type="Proteomes" id="UP001157418">
    <property type="component" value="Unassembled WGS sequence"/>
</dbReference>
<evidence type="ECO:0000313" key="2">
    <source>
        <dbReference type="EMBL" id="CAH1419832.1"/>
    </source>
</evidence>
<dbReference type="PANTHER" id="PTHR37391:SF2">
    <property type="entry name" value="E3 UBIQUITIN-PROTEIN LIGASE"/>
    <property type="match status" value="1"/>
</dbReference>
<accession>A0AAU9LZJ1</accession>
<dbReference type="AlphaFoldDB" id="A0AAU9LZJ1"/>